<evidence type="ECO:0000256" key="1">
    <source>
        <dbReference type="ARBA" id="ARBA00001971"/>
    </source>
</evidence>
<evidence type="ECO:0000256" key="6">
    <source>
        <dbReference type="ARBA" id="ARBA00023004"/>
    </source>
</evidence>
<keyword evidence="7" id="KW-0503">Monooxygenase</keyword>
<organism evidence="9 10">
    <name type="scientific">Trapa natans</name>
    <name type="common">Water chestnut</name>
    <dbReference type="NCBI Taxonomy" id="22666"/>
    <lineage>
        <taxon>Eukaryota</taxon>
        <taxon>Viridiplantae</taxon>
        <taxon>Streptophyta</taxon>
        <taxon>Embryophyta</taxon>
        <taxon>Tracheophyta</taxon>
        <taxon>Spermatophyta</taxon>
        <taxon>Magnoliopsida</taxon>
        <taxon>eudicotyledons</taxon>
        <taxon>Gunneridae</taxon>
        <taxon>Pentapetalae</taxon>
        <taxon>rosids</taxon>
        <taxon>malvids</taxon>
        <taxon>Myrtales</taxon>
        <taxon>Lythraceae</taxon>
        <taxon>Trapa</taxon>
    </lineage>
</organism>
<dbReference type="GO" id="GO:0004497">
    <property type="term" value="F:monooxygenase activity"/>
    <property type="evidence" value="ECO:0007669"/>
    <property type="project" value="UniProtKB-KW"/>
</dbReference>
<dbReference type="InterPro" id="IPR001128">
    <property type="entry name" value="Cyt_P450"/>
</dbReference>
<sequence length="641" mass="72344">MRNPVRYVERQDYGFFTQQATMDQPAGEARQETSVVIRYTTYADLLESFYIRYSKKAKHTHQGSATAASGRKCADPEAFTSSFTVWRKRATQYVKGGPNFQLSRPRHDSQLALSRGNPINGCRLITCPDRPKPAAPTLRPNQRHLKATVGRGPTAGMDNSPVLMVVVDGMIPWCTCDTCHTYLTAGWRSHFDNLSDWYAHLLRHSPTGTIHIHVLGNIITANPDNVHHILKSRFHNYPKGKQFSAILGDLLGRGIFNSDGDRWMFQRKMASLELGSVSVRSCAFEIVSSEIRTRLLPLFDSVIARPSSEDPVKPHPGFDLQDVFRRFSFDTICRFSFGLDPGCLKLSLPMSEFAVAFDAASRLSAQRALTRAPLVWKLKRLLNIGSEKKLSEAIKMINMLAEEVTRQRREMGSSSNKNDLLSRFIDSIHDDRFLRDVIVSFLLAGRDTVASGLTGLLWFISQNPKVEEAIREEADRVMGQTDDVATFEQIRSMHYLHATVYESMRLLPPIQFDSKFALEDDILPDGTFIKGGTRVTYHPYAMGRMERLWGNDALKFRPERWLKDGVFSPQNPYKYPVFQAGPRVCLGKELAIVEMKTAALALVRKYSILPVDPSWKPQFAPGLTATLRDGLPVIITPRRGC</sequence>
<evidence type="ECO:0000256" key="7">
    <source>
        <dbReference type="ARBA" id="ARBA00023033"/>
    </source>
</evidence>
<protein>
    <recommendedName>
        <fullName evidence="11">Cytochrome P450</fullName>
    </recommendedName>
</protein>
<comment type="caution">
    <text evidence="9">The sequence shown here is derived from an EMBL/GenBank/DDBJ whole genome shotgun (WGS) entry which is preliminary data.</text>
</comment>
<dbReference type="Proteomes" id="UP001346149">
    <property type="component" value="Unassembled WGS sequence"/>
</dbReference>
<evidence type="ECO:0000313" key="10">
    <source>
        <dbReference type="Proteomes" id="UP001346149"/>
    </source>
</evidence>
<dbReference type="EMBL" id="JAXQNO010000013">
    <property type="protein sequence ID" value="KAK4785979.1"/>
    <property type="molecule type" value="Genomic_DNA"/>
</dbReference>
<evidence type="ECO:0000256" key="4">
    <source>
        <dbReference type="ARBA" id="ARBA00022723"/>
    </source>
</evidence>
<comment type="cofactor">
    <cofactor evidence="1 8">
        <name>heme</name>
        <dbReference type="ChEBI" id="CHEBI:30413"/>
    </cofactor>
</comment>
<evidence type="ECO:0000313" key="9">
    <source>
        <dbReference type="EMBL" id="KAK4785979.1"/>
    </source>
</evidence>
<dbReference type="Pfam" id="PF00067">
    <property type="entry name" value="p450"/>
    <property type="match status" value="1"/>
</dbReference>
<dbReference type="InterPro" id="IPR036396">
    <property type="entry name" value="Cyt_P450_sf"/>
</dbReference>
<dbReference type="PRINTS" id="PR00385">
    <property type="entry name" value="P450"/>
</dbReference>
<dbReference type="CDD" id="cd11064">
    <property type="entry name" value="CYP86A"/>
    <property type="match status" value="1"/>
</dbReference>
<comment type="similarity">
    <text evidence="2">Belongs to the cytochrome P450 family.</text>
</comment>
<dbReference type="GO" id="GO:0020037">
    <property type="term" value="F:heme binding"/>
    <property type="evidence" value="ECO:0007669"/>
    <property type="project" value="InterPro"/>
</dbReference>
<evidence type="ECO:0000256" key="5">
    <source>
        <dbReference type="ARBA" id="ARBA00023002"/>
    </source>
</evidence>
<dbReference type="AlphaFoldDB" id="A0AAN7LJK5"/>
<gene>
    <name evidence="9" type="ORF">SAY86_002668</name>
</gene>
<keyword evidence="4 8" id="KW-0479">Metal-binding</keyword>
<feature type="binding site" description="axial binding residue" evidence="8">
    <location>
        <position position="585"/>
    </location>
    <ligand>
        <name>heme</name>
        <dbReference type="ChEBI" id="CHEBI:30413"/>
    </ligand>
    <ligandPart>
        <name>Fe</name>
        <dbReference type="ChEBI" id="CHEBI:18248"/>
    </ligandPart>
</feature>
<dbReference type="Gene3D" id="1.10.630.10">
    <property type="entry name" value="Cytochrome P450"/>
    <property type="match status" value="1"/>
</dbReference>
<evidence type="ECO:0000256" key="2">
    <source>
        <dbReference type="ARBA" id="ARBA00010617"/>
    </source>
</evidence>
<evidence type="ECO:0000256" key="8">
    <source>
        <dbReference type="PIRSR" id="PIRSR602401-1"/>
    </source>
</evidence>
<keyword evidence="6 8" id="KW-0408">Iron</keyword>
<dbReference type="SUPFAM" id="SSF48264">
    <property type="entry name" value="Cytochrome P450"/>
    <property type="match status" value="1"/>
</dbReference>
<reference evidence="9 10" key="1">
    <citation type="journal article" date="2023" name="Hortic Res">
        <title>Pangenome of water caltrop reveals structural variations and asymmetric subgenome divergence after allopolyploidization.</title>
        <authorList>
            <person name="Zhang X."/>
            <person name="Chen Y."/>
            <person name="Wang L."/>
            <person name="Yuan Y."/>
            <person name="Fang M."/>
            <person name="Shi L."/>
            <person name="Lu R."/>
            <person name="Comes H.P."/>
            <person name="Ma Y."/>
            <person name="Chen Y."/>
            <person name="Huang G."/>
            <person name="Zhou Y."/>
            <person name="Zheng Z."/>
            <person name="Qiu Y."/>
        </authorList>
    </citation>
    <scope>NUCLEOTIDE SEQUENCE [LARGE SCALE GENOMIC DNA]</scope>
    <source>
        <strain evidence="9">F231</strain>
    </source>
</reference>
<evidence type="ECO:0008006" key="11">
    <source>
        <dbReference type="Google" id="ProtNLM"/>
    </source>
</evidence>
<dbReference type="InterPro" id="IPR002401">
    <property type="entry name" value="Cyt_P450_E_grp-I"/>
</dbReference>
<dbReference type="GO" id="GO:0016705">
    <property type="term" value="F:oxidoreductase activity, acting on paired donors, with incorporation or reduction of molecular oxygen"/>
    <property type="evidence" value="ECO:0007669"/>
    <property type="project" value="InterPro"/>
</dbReference>
<evidence type="ECO:0000256" key="3">
    <source>
        <dbReference type="ARBA" id="ARBA00022617"/>
    </source>
</evidence>
<dbReference type="PRINTS" id="PR00463">
    <property type="entry name" value="EP450I"/>
</dbReference>
<keyword evidence="10" id="KW-1185">Reference proteome</keyword>
<keyword evidence="3 8" id="KW-0349">Heme</keyword>
<dbReference type="PANTHER" id="PTHR24296">
    <property type="entry name" value="CYTOCHROME P450"/>
    <property type="match status" value="1"/>
</dbReference>
<proteinExistence type="inferred from homology"/>
<accession>A0AAN7LJK5</accession>
<name>A0AAN7LJK5_TRANT</name>
<dbReference type="GO" id="GO:0005506">
    <property type="term" value="F:iron ion binding"/>
    <property type="evidence" value="ECO:0007669"/>
    <property type="project" value="InterPro"/>
</dbReference>
<keyword evidence="5" id="KW-0560">Oxidoreductase</keyword>